<keyword evidence="1" id="KW-0597">Phosphoprotein</keyword>
<protein>
    <submittedName>
        <fullName evidence="4">Two component transcriptional regulator, LytTR family</fullName>
    </submittedName>
</protein>
<evidence type="ECO:0000256" key="1">
    <source>
        <dbReference type="PROSITE-ProRule" id="PRU00169"/>
    </source>
</evidence>
<feature type="modified residue" description="4-aspartylphosphate" evidence="1">
    <location>
        <position position="53"/>
    </location>
</feature>
<dbReference type="EMBL" id="FPAS01000004">
    <property type="protein sequence ID" value="SFT79735.1"/>
    <property type="molecule type" value="Genomic_DNA"/>
</dbReference>
<reference evidence="4 5" key="1">
    <citation type="submission" date="2016-10" db="EMBL/GenBank/DDBJ databases">
        <authorList>
            <person name="de Groot N.N."/>
        </authorList>
    </citation>
    <scope>NUCLEOTIDE SEQUENCE [LARGE SCALE GENOMIC DNA]</scope>
    <source>
        <strain evidence="4 5">CGMCC 1.7005</strain>
    </source>
</reference>
<dbReference type="InterPro" id="IPR046947">
    <property type="entry name" value="LytR-like"/>
</dbReference>
<dbReference type="Gene3D" id="2.40.50.1020">
    <property type="entry name" value="LytTr DNA-binding domain"/>
    <property type="match status" value="1"/>
</dbReference>
<dbReference type="InterPro" id="IPR001789">
    <property type="entry name" value="Sig_transdc_resp-reg_receiver"/>
</dbReference>
<dbReference type="PROSITE" id="PS50110">
    <property type="entry name" value="RESPONSE_REGULATORY"/>
    <property type="match status" value="1"/>
</dbReference>
<evidence type="ECO:0000259" key="2">
    <source>
        <dbReference type="PROSITE" id="PS50110"/>
    </source>
</evidence>
<dbReference type="OrthoDB" id="2168082at2"/>
<dbReference type="PROSITE" id="PS50930">
    <property type="entry name" value="HTH_LYTTR"/>
    <property type="match status" value="1"/>
</dbReference>
<accession>A0A1I7AXU4</accession>
<dbReference type="PANTHER" id="PTHR37299:SF1">
    <property type="entry name" value="STAGE 0 SPORULATION PROTEIN A HOMOLOG"/>
    <property type="match status" value="1"/>
</dbReference>
<feature type="domain" description="Response regulatory" evidence="2">
    <location>
        <begin position="2"/>
        <end position="113"/>
    </location>
</feature>
<dbReference type="Pfam" id="PF00072">
    <property type="entry name" value="Response_reg"/>
    <property type="match status" value="1"/>
</dbReference>
<dbReference type="InterPro" id="IPR007492">
    <property type="entry name" value="LytTR_DNA-bd_dom"/>
</dbReference>
<dbReference type="RefSeq" id="WP_090250182.1">
    <property type="nucleotide sequence ID" value="NZ_FPAS01000004.1"/>
</dbReference>
<evidence type="ECO:0000313" key="5">
    <source>
        <dbReference type="Proteomes" id="UP000236454"/>
    </source>
</evidence>
<gene>
    <name evidence="4" type="ORF">SAMN05216474_2384</name>
</gene>
<name>A0A1I7AXU4_9FLAO</name>
<keyword evidence="5" id="KW-1185">Reference proteome</keyword>
<dbReference type="SMART" id="SM00850">
    <property type="entry name" value="LytTR"/>
    <property type="match status" value="1"/>
</dbReference>
<feature type="domain" description="HTH LytTR-type" evidence="3">
    <location>
        <begin position="132"/>
        <end position="228"/>
    </location>
</feature>
<evidence type="ECO:0000259" key="3">
    <source>
        <dbReference type="PROSITE" id="PS50930"/>
    </source>
</evidence>
<dbReference type="SUPFAM" id="SSF52172">
    <property type="entry name" value="CheY-like"/>
    <property type="match status" value="1"/>
</dbReference>
<evidence type="ECO:0000313" key="4">
    <source>
        <dbReference type="EMBL" id="SFT79735.1"/>
    </source>
</evidence>
<dbReference type="Proteomes" id="UP000236454">
    <property type="component" value="Unassembled WGS sequence"/>
</dbReference>
<sequence>MKCFIIDDDTTTRFLIADMLESIGGTEVIGSFESPIQALENYLKQKPHVIFLDVEMPGLTGVEFANSILPETKIVFISSKKEYAVDAFGLNAVDYLLKPITLPRLTQAILKLKSVFEPENSTTDEGKEHVFLKTGDGYKRIRIEDITYVEALGDYVQIYTAESKFIMNGTLKNAYSKLLEELFKRVHRSYIVNMNKIEKIEDGAIVIGKKIIPIGRSYKKDFSDSINTFDL</sequence>
<organism evidence="4 5">
    <name type="scientific">Lishizhenia tianjinensis</name>
    <dbReference type="NCBI Taxonomy" id="477690"/>
    <lineage>
        <taxon>Bacteria</taxon>
        <taxon>Pseudomonadati</taxon>
        <taxon>Bacteroidota</taxon>
        <taxon>Flavobacteriia</taxon>
        <taxon>Flavobacteriales</taxon>
        <taxon>Crocinitomicaceae</taxon>
        <taxon>Lishizhenia</taxon>
    </lineage>
</organism>
<dbReference type="AlphaFoldDB" id="A0A1I7AXU4"/>
<dbReference type="InterPro" id="IPR011006">
    <property type="entry name" value="CheY-like_superfamily"/>
</dbReference>
<dbReference type="SMART" id="SM00448">
    <property type="entry name" value="REC"/>
    <property type="match status" value="1"/>
</dbReference>
<dbReference type="GO" id="GO:0003677">
    <property type="term" value="F:DNA binding"/>
    <property type="evidence" value="ECO:0007669"/>
    <property type="project" value="InterPro"/>
</dbReference>
<dbReference type="Gene3D" id="3.40.50.2300">
    <property type="match status" value="1"/>
</dbReference>
<dbReference type="GO" id="GO:0000156">
    <property type="term" value="F:phosphorelay response regulator activity"/>
    <property type="evidence" value="ECO:0007669"/>
    <property type="project" value="InterPro"/>
</dbReference>
<dbReference type="STRING" id="477690.SAMN05216474_2384"/>
<dbReference type="PANTHER" id="PTHR37299">
    <property type="entry name" value="TRANSCRIPTIONAL REGULATOR-RELATED"/>
    <property type="match status" value="1"/>
</dbReference>
<proteinExistence type="predicted"/>
<dbReference type="Pfam" id="PF04397">
    <property type="entry name" value="LytTR"/>
    <property type="match status" value="1"/>
</dbReference>